<evidence type="ECO:0000256" key="1">
    <source>
        <dbReference type="SAM" id="Coils"/>
    </source>
</evidence>
<proteinExistence type="predicted"/>
<evidence type="ECO:0000313" key="2">
    <source>
        <dbReference type="EMBL" id="MBE9215275.1"/>
    </source>
</evidence>
<evidence type="ECO:0000313" key="3">
    <source>
        <dbReference type="Proteomes" id="UP000620559"/>
    </source>
</evidence>
<dbReference type="SUPFAM" id="SSF48452">
    <property type="entry name" value="TPR-like"/>
    <property type="match status" value="1"/>
</dbReference>
<accession>A0A8J7JW63</accession>
<reference evidence="2" key="1">
    <citation type="submission" date="2020-10" db="EMBL/GenBank/DDBJ databases">
        <authorList>
            <person name="Castelo-Branco R."/>
            <person name="Eusebio N."/>
            <person name="Adriana R."/>
            <person name="Vieira A."/>
            <person name="Brugerolle De Fraissinette N."/>
            <person name="Rezende De Castro R."/>
            <person name="Schneider M.P."/>
            <person name="Vasconcelos V."/>
            <person name="Leao P.N."/>
        </authorList>
    </citation>
    <scope>NUCLEOTIDE SEQUENCE</scope>
    <source>
        <strain evidence="2">LEGE 06105</strain>
    </source>
</reference>
<sequence>MGFLNSFKDSNQALQQLKEAELLAENKQLQDAIAIAQNLINTWYEQPNFSQLLFRKLFLENDLNQLQKQLKKWCKQLADANKLVVHGKMLVEQDSGNPLETHYLTNAIDFYQRYLKIICDTTVSQSIEKYQKELDCRSQFQKLLVEAELHRENRFFQNAMTIYRQAEQLYSTEQLKNAIATCEAQVKQEQTYSRILTSVYQAQNAGKLKTAIALLNSALTSFPRSDGIKLLEQLQNTLQGKEKFRDGLKAEKSGNLKQAETLYQAALRLLSDYTDCKIRLGIISIKAQEWVLALNYLKDIQVEQAAYLRGFALAKQGKLAAAAREWQVLSGERIQIQRQNLETISQWQRLLKLQNIQQLVEEKNFALAKTASIEFIQCFGDDSLIVANLNGHIQPSIEASLWQNSDWGMIRDTVEKAWIIEPNIINLHNWTVATYYRARNDFNSTQIESVKLLIVALSTALANLHNDLALKDVPWIAQEVDLQAVSLELKQRLSDTIDTFKDNNTSDYLELRDRYRLETVALGLMGNPPSRGIRVKELWITPGCHNRYLESWKDIVVEQIDKQIDQQNILQALYTPWGLAVAACLEGDISRAIELKPSTQPVGMEIFACSFVAYHEGCEWLKQRKWLYAIVPLNQAKTAIKGNGEWEEEINRLCGYQRQGISELTEHLKFAEFWYSLLGNQAARSYLTEYKAEEIREKLINQKISSEQALKQLREITKIDAKNPIVIDLIERVEYQQEIDQIQQLFKNHHYDEAIKKAKYSHHQQVKFLVAKFLIESLVESIKKDLGDYQIIQQLGQWAYEICPDEPAFQQVYQSLKIGY</sequence>
<dbReference type="InterPro" id="IPR011990">
    <property type="entry name" value="TPR-like_helical_dom_sf"/>
</dbReference>
<dbReference type="Proteomes" id="UP000620559">
    <property type="component" value="Unassembled WGS sequence"/>
</dbReference>
<keyword evidence="3" id="KW-1185">Reference proteome</keyword>
<protein>
    <submittedName>
        <fullName evidence="2">Peptidase M, neutral zinc metallopeptidase site</fullName>
    </submittedName>
</protein>
<gene>
    <name evidence="2" type="ORF">IQ247_21870</name>
</gene>
<dbReference type="RefSeq" id="WP_193923307.1">
    <property type="nucleotide sequence ID" value="NZ_JADEWL010000093.1"/>
</dbReference>
<keyword evidence="1" id="KW-0175">Coiled coil</keyword>
<organism evidence="2 3">
    <name type="scientific">Plectonema cf. radiosum LEGE 06105</name>
    <dbReference type="NCBI Taxonomy" id="945769"/>
    <lineage>
        <taxon>Bacteria</taxon>
        <taxon>Bacillati</taxon>
        <taxon>Cyanobacteriota</taxon>
        <taxon>Cyanophyceae</taxon>
        <taxon>Oscillatoriophycideae</taxon>
        <taxon>Oscillatoriales</taxon>
        <taxon>Microcoleaceae</taxon>
        <taxon>Plectonema</taxon>
    </lineage>
</organism>
<dbReference type="AlphaFoldDB" id="A0A8J7JW63"/>
<name>A0A8J7JW63_9CYAN</name>
<feature type="coiled-coil region" evidence="1">
    <location>
        <begin position="10"/>
        <end position="83"/>
    </location>
</feature>
<comment type="caution">
    <text evidence="2">The sequence shown here is derived from an EMBL/GenBank/DDBJ whole genome shotgun (WGS) entry which is preliminary data.</text>
</comment>
<dbReference type="EMBL" id="JADEWL010000093">
    <property type="protein sequence ID" value="MBE9215275.1"/>
    <property type="molecule type" value="Genomic_DNA"/>
</dbReference>
<dbReference type="Gene3D" id="1.25.40.10">
    <property type="entry name" value="Tetratricopeptide repeat domain"/>
    <property type="match status" value="1"/>
</dbReference>